<proteinExistence type="predicted"/>
<comment type="caution">
    <text evidence="3">The sequence shown here is derived from an EMBL/GenBank/DDBJ whole genome shotgun (WGS) entry which is preliminary data.</text>
</comment>
<evidence type="ECO:0000256" key="1">
    <source>
        <dbReference type="SAM" id="MobiDB-lite"/>
    </source>
</evidence>
<feature type="transmembrane region" description="Helical" evidence="2">
    <location>
        <begin position="81"/>
        <end position="102"/>
    </location>
</feature>
<keyword evidence="2" id="KW-0472">Membrane</keyword>
<keyword evidence="2" id="KW-1133">Transmembrane helix</keyword>
<dbReference type="Proteomes" id="UP001197093">
    <property type="component" value="Unassembled WGS sequence"/>
</dbReference>
<feature type="transmembrane region" description="Helical" evidence="2">
    <location>
        <begin position="40"/>
        <end position="61"/>
    </location>
</feature>
<feature type="compositionally biased region" description="Polar residues" evidence="1">
    <location>
        <begin position="336"/>
        <end position="349"/>
    </location>
</feature>
<evidence type="ECO:0000313" key="3">
    <source>
        <dbReference type="EMBL" id="KAG7290850.1"/>
    </source>
</evidence>
<name>A0AAD4I228_9PEZI</name>
<sequence length="517" mass="54915">MAIPPTVPATLGAVAFLPTAAIMAMHIVLTRSPADRAMPVRATAIGAAALEGVILLALPFLSGAHVATWAPRARPRCLRSLWFGAGLCVCTVATAASVANIICFSRIVNDPLSTILGSKSDDFVMAAAVVLGFAFATQLTFFIFHLAVGRASWGSEPEPSNHPEAGRRSTTPRIKSSPYHVTTRIWAKGRSSESFDPPSTRESGGLRSPAMSSIRSSLSQVIRPITSRSSLLSIGRHSFHWPTSLDLARPPADRSRSTEEGFDTWDTSAVDPDNRKTVLGSSAAPATNRVLETIPASPPVSRSPSPRTPLQEVLQPPPPSRQRSRSYSSRPGSTSTVHSQRSAFTQQVSRSEAHIHPLLRSDSPTPPPTATPGTVVFAAPNAGQVISDRQSIRSMQSVRRLRSESLPGVPSPLRSSASVESFLHRREESGSTRPEIMEEVEEAPIAPVEEVPAAEEESGAAGGERKMTPPIPDWILTAGLRLSLAVYNTRKSSRSGDDVPGGAAAQPASAVTPAMQA</sequence>
<keyword evidence="2" id="KW-0812">Transmembrane</keyword>
<keyword evidence="4" id="KW-1185">Reference proteome</keyword>
<feature type="region of interest" description="Disordered" evidence="1">
    <location>
        <begin position="242"/>
        <end position="349"/>
    </location>
</feature>
<feature type="compositionally biased region" description="Low complexity" evidence="1">
    <location>
        <begin position="500"/>
        <end position="517"/>
    </location>
</feature>
<organism evidence="3 4">
    <name type="scientific">Staphylotrichum longicolle</name>
    <dbReference type="NCBI Taxonomy" id="669026"/>
    <lineage>
        <taxon>Eukaryota</taxon>
        <taxon>Fungi</taxon>
        <taxon>Dikarya</taxon>
        <taxon>Ascomycota</taxon>
        <taxon>Pezizomycotina</taxon>
        <taxon>Sordariomycetes</taxon>
        <taxon>Sordariomycetidae</taxon>
        <taxon>Sordariales</taxon>
        <taxon>Chaetomiaceae</taxon>
        <taxon>Staphylotrichum</taxon>
    </lineage>
</organism>
<feature type="compositionally biased region" description="Low complexity" evidence="1">
    <location>
        <begin position="299"/>
        <end position="309"/>
    </location>
</feature>
<dbReference type="AlphaFoldDB" id="A0AAD4I228"/>
<gene>
    <name evidence="3" type="ORF">NEMBOFW57_000855</name>
</gene>
<feature type="transmembrane region" description="Helical" evidence="2">
    <location>
        <begin position="6"/>
        <end position="28"/>
    </location>
</feature>
<dbReference type="EMBL" id="JAHCVI010000001">
    <property type="protein sequence ID" value="KAG7290850.1"/>
    <property type="molecule type" value="Genomic_DNA"/>
</dbReference>
<accession>A0AAD4I228</accession>
<feature type="region of interest" description="Disordered" evidence="1">
    <location>
        <begin position="490"/>
        <end position="517"/>
    </location>
</feature>
<feature type="region of interest" description="Disordered" evidence="1">
    <location>
        <begin position="403"/>
        <end position="470"/>
    </location>
</feature>
<protein>
    <submittedName>
        <fullName evidence="3">Uncharacterized protein</fullName>
    </submittedName>
</protein>
<feature type="compositionally biased region" description="Low complexity" evidence="1">
    <location>
        <begin position="325"/>
        <end position="335"/>
    </location>
</feature>
<feature type="transmembrane region" description="Helical" evidence="2">
    <location>
        <begin position="123"/>
        <end position="148"/>
    </location>
</feature>
<evidence type="ECO:0000256" key="2">
    <source>
        <dbReference type="SAM" id="Phobius"/>
    </source>
</evidence>
<evidence type="ECO:0000313" key="4">
    <source>
        <dbReference type="Proteomes" id="UP001197093"/>
    </source>
</evidence>
<reference evidence="3" key="1">
    <citation type="submission" date="2023-02" db="EMBL/GenBank/DDBJ databases">
        <authorList>
            <person name="Palmer J.M."/>
        </authorList>
    </citation>
    <scope>NUCLEOTIDE SEQUENCE</scope>
    <source>
        <strain evidence="3">FW57</strain>
    </source>
</reference>
<feature type="region of interest" description="Disordered" evidence="1">
    <location>
        <begin position="190"/>
        <end position="212"/>
    </location>
</feature>
<feature type="region of interest" description="Disordered" evidence="1">
    <location>
        <begin position="154"/>
        <end position="175"/>
    </location>
</feature>